<evidence type="ECO:0000259" key="3">
    <source>
        <dbReference type="Pfam" id="PF12146"/>
    </source>
</evidence>
<evidence type="ECO:0000256" key="1">
    <source>
        <dbReference type="PIRSR" id="PIRSR017388-1"/>
    </source>
</evidence>
<feature type="binding site" evidence="2">
    <location>
        <position position="19"/>
    </location>
    <ligand>
        <name>substrate</name>
    </ligand>
</feature>
<feature type="binding site" evidence="2">
    <location>
        <position position="88"/>
    </location>
    <ligand>
        <name>substrate</name>
    </ligand>
</feature>
<feature type="active site" description="Charge relay system" evidence="1">
    <location>
        <position position="208"/>
    </location>
</feature>
<dbReference type="Gene3D" id="3.40.50.1820">
    <property type="entry name" value="alpha/beta hydrolase"/>
    <property type="match status" value="1"/>
</dbReference>
<protein>
    <recommendedName>
        <fullName evidence="3">Serine aminopeptidase S33 domain-containing protein</fullName>
    </recommendedName>
</protein>
<dbReference type="InterPro" id="IPR012354">
    <property type="entry name" value="Esterase_lipase"/>
</dbReference>
<dbReference type="AlphaFoldDB" id="A0A6J4IPP4"/>
<evidence type="ECO:0000313" key="4">
    <source>
        <dbReference type="EMBL" id="CAA9258463.1"/>
    </source>
</evidence>
<dbReference type="PIRSF" id="PIRSF017388">
    <property type="entry name" value="Esterase_lipase"/>
    <property type="match status" value="1"/>
</dbReference>
<proteinExistence type="predicted"/>
<reference evidence="4" key="1">
    <citation type="submission" date="2020-02" db="EMBL/GenBank/DDBJ databases">
        <authorList>
            <person name="Meier V. D."/>
        </authorList>
    </citation>
    <scope>NUCLEOTIDE SEQUENCE</scope>
    <source>
        <strain evidence="4">AVDCRST_MAG26</strain>
    </source>
</reference>
<feature type="active site" description="Charge relay system" evidence="1">
    <location>
        <position position="238"/>
    </location>
</feature>
<dbReference type="SUPFAM" id="SSF53474">
    <property type="entry name" value="alpha/beta-Hydrolases"/>
    <property type="match status" value="1"/>
</dbReference>
<sequence length="270" mass="29849">MTEPLLARGDIGCLLIHGFSGSPAELRPLADALAAQGYTVHVPLLPGHGVTPEELSRIGYGAWIEAVRTAREELEQSCRTVVIVGYSMGGLLGIVEAARRPPAALVLLGVPTFVGGDWRVHLLPMVKYLMRWWYPLEKLDFDDPAARAVVLARDPHFRIDDPHEQARLRRSVRISTAALDQFFRLARRARRMVSAIDVPALIVHGRHDTTAVPACAEEIYSSLTSRSKQLRWFEASGHELVIGPEGREIVEVLVSWIARLVPQPEPVPTG</sequence>
<dbReference type="InterPro" id="IPR022742">
    <property type="entry name" value="Hydrolase_4"/>
</dbReference>
<dbReference type="PANTHER" id="PTHR11614">
    <property type="entry name" value="PHOSPHOLIPASE-RELATED"/>
    <property type="match status" value="1"/>
</dbReference>
<dbReference type="GO" id="GO:0052689">
    <property type="term" value="F:carboxylic ester hydrolase activity"/>
    <property type="evidence" value="ECO:0007669"/>
    <property type="project" value="InterPro"/>
</dbReference>
<organism evidence="4">
    <name type="scientific">uncultured Chloroflexia bacterium</name>
    <dbReference type="NCBI Taxonomy" id="1672391"/>
    <lineage>
        <taxon>Bacteria</taxon>
        <taxon>Bacillati</taxon>
        <taxon>Chloroflexota</taxon>
        <taxon>Chloroflexia</taxon>
        <taxon>environmental samples</taxon>
    </lineage>
</organism>
<gene>
    <name evidence="4" type="ORF">AVDCRST_MAG26-2220</name>
</gene>
<name>A0A6J4IPP4_9CHLR</name>
<dbReference type="Pfam" id="PF12146">
    <property type="entry name" value="Hydrolase_4"/>
    <property type="match status" value="1"/>
</dbReference>
<dbReference type="InterPro" id="IPR051044">
    <property type="entry name" value="MAG_DAG_Lipase"/>
</dbReference>
<accession>A0A6J4IPP4</accession>
<feature type="active site" description="Nucleophile" evidence="1">
    <location>
        <position position="87"/>
    </location>
</feature>
<dbReference type="EMBL" id="CADCTK010000508">
    <property type="protein sequence ID" value="CAA9258463.1"/>
    <property type="molecule type" value="Genomic_DNA"/>
</dbReference>
<dbReference type="InterPro" id="IPR029058">
    <property type="entry name" value="AB_hydrolase_fold"/>
</dbReference>
<evidence type="ECO:0000256" key="2">
    <source>
        <dbReference type="PIRSR" id="PIRSR017388-2"/>
    </source>
</evidence>
<feature type="domain" description="Serine aminopeptidase S33" evidence="3">
    <location>
        <begin position="13"/>
        <end position="242"/>
    </location>
</feature>